<dbReference type="Gene3D" id="3.10.180.10">
    <property type="entry name" value="2,3-Dihydroxybiphenyl 1,2-Dioxygenase, domain 1"/>
    <property type="match status" value="1"/>
</dbReference>
<dbReference type="OrthoDB" id="9812656at2"/>
<dbReference type="PANTHER" id="PTHR21366">
    <property type="entry name" value="GLYOXALASE FAMILY PROTEIN"/>
    <property type="match status" value="1"/>
</dbReference>
<evidence type="ECO:0000259" key="1">
    <source>
        <dbReference type="PROSITE" id="PS51819"/>
    </source>
</evidence>
<dbReference type="Proteomes" id="UP000321685">
    <property type="component" value="Unassembled WGS sequence"/>
</dbReference>
<dbReference type="PANTHER" id="PTHR21366:SF14">
    <property type="entry name" value="GLYOXALASE DOMAIN-CONTAINING PROTEIN 5"/>
    <property type="match status" value="1"/>
</dbReference>
<dbReference type="Pfam" id="PF00903">
    <property type="entry name" value="Glyoxalase"/>
    <property type="match status" value="1"/>
</dbReference>
<evidence type="ECO:0000313" key="2">
    <source>
        <dbReference type="EMBL" id="GEL21347.1"/>
    </source>
</evidence>
<dbReference type="SUPFAM" id="SSF54593">
    <property type="entry name" value="Glyoxalase/Bleomycin resistance protein/Dihydroxybiphenyl dioxygenase"/>
    <property type="match status" value="1"/>
</dbReference>
<dbReference type="InterPro" id="IPR029068">
    <property type="entry name" value="Glyas_Bleomycin-R_OHBP_Dase"/>
</dbReference>
<evidence type="ECO:0000313" key="3">
    <source>
        <dbReference type="Proteomes" id="UP000321685"/>
    </source>
</evidence>
<dbReference type="InterPro" id="IPR037523">
    <property type="entry name" value="VOC_core"/>
</dbReference>
<dbReference type="InterPro" id="IPR004360">
    <property type="entry name" value="Glyas_Fos-R_dOase_dom"/>
</dbReference>
<accession>A0A511D9S5</accession>
<protein>
    <recommendedName>
        <fullName evidence="1">VOC domain-containing protein</fullName>
    </recommendedName>
</protein>
<dbReference type="RefSeq" id="WP_147101951.1">
    <property type="nucleotide sequence ID" value="NZ_BJVJ01000002.1"/>
</dbReference>
<reference evidence="2 3" key="1">
    <citation type="submission" date="2019-07" db="EMBL/GenBank/DDBJ databases">
        <title>Whole genome shotgun sequence of Pseudonocardia sulfidoxydans NBRC 16205.</title>
        <authorList>
            <person name="Hosoyama A."/>
            <person name="Uohara A."/>
            <person name="Ohji S."/>
            <person name="Ichikawa N."/>
        </authorList>
    </citation>
    <scope>NUCLEOTIDE SEQUENCE [LARGE SCALE GENOMIC DNA]</scope>
    <source>
        <strain evidence="2 3">NBRC 16205</strain>
    </source>
</reference>
<gene>
    <name evidence="2" type="ORF">PSU4_03010</name>
</gene>
<comment type="caution">
    <text evidence="2">The sequence shown here is derived from an EMBL/GenBank/DDBJ whole genome shotgun (WGS) entry which is preliminary data.</text>
</comment>
<dbReference type="AlphaFoldDB" id="A0A511D9S5"/>
<keyword evidence="3" id="KW-1185">Reference proteome</keyword>
<proteinExistence type="predicted"/>
<dbReference type="InterPro" id="IPR050383">
    <property type="entry name" value="GlyoxalaseI/FosfomycinResist"/>
</dbReference>
<feature type="domain" description="VOC" evidence="1">
    <location>
        <begin position="5"/>
        <end position="119"/>
    </location>
</feature>
<dbReference type="PROSITE" id="PS51819">
    <property type="entry name" value="VOC"/>
    <property type="match status" value="1"/>
</dbReference>
<sequence length="120" mass="13004">MKVTALDHVVLVSADPERLIAWYGQVLGLEVLRLEQWRRGEVPFASLRVSADTIVDVQRGVRDGENMGHMALVVEGADLAALAAEHGVAAPRSLFGARGQGRGIYLRDPDGNGVELRSYP</sequence>
<name>A0A511D9S5_9PSEU</name>
<organism evidence="2 3">
    <name type="scientific">Pseudonocardia sulfidoxydans NBRC 16205</name>
    <dbReference type="NCBI Taxonomy" id="1223511"/>
    <lineage>
        <taxon>Bacteria</taxon>
        <taxon>Bacillati</taxon>
        <taxon>Actinomycetota</taxon>
        <taxon>Actinomycetes</taxon>
        <taxon>Pseudonocardiales</taxon>
        <taxon>Pseudonocardiaceae</taxon>
        <taxon>Pseudonocardia</taxon>
    </lineage>
</organism>
<dbReference type="EMBL" id="BJVJ01000002">
    <property type="protein sequence ID" value="GEL21347.1"/>
    <property type="molecule type" value="Genomic_DNA"/>
</dbReference>